<evidence type="ECO:0000313" key="1">
    <source>
        <dbReference type="EMBL" id="KAK7464786.1"/>
    </source>
</evidence>
<dbReference type="EMBL" id="JBANRG010000007">
    <property type="protein sequence ID" value="KAK7464786.1"/>
    <property type="molecule type" value="Genomic_DNA"/>
</dbReference>
<accession>A0ABR1JNX3</accession>
<dbReference type="Proteomes" id="UP001498398">
    <property type="component" value="Unassembled WGS sequence"/>
</dbReference>
<evidence type="ECO:0000313" key="2">
    <source>
        <dbReference type="Proteomes" id="UP001498398"/>
    </source>
</evidence>
<protein>
    <recommendedName>
        <fullName evidence="3">DUF1643 domain-containing protein</fullName>
    </recommendedName>
</protein>
<proteinExistence type="predicted"/>
<sequence length="197" mass="23081">MSEDATTSVAPSLAEGDRSSTLTVFEGEKLKETLRMSYMKKNEPFSPYDFPIQYMPRVKENYRPPVFLLGAGLTFEEFITYAEYKGFTKESVKGNYSWPIRIARDLGRECQLRDYFGNQKHRLVLLHKVWTKSKTSYVLGICTNYNARSEFPAEQCERLLDELEKAGVYADVQWFLMEEWVERDDVDSLDWSEQYPD</sequence>
<gene>
    <name evidence="1" type="ORF">VKT23_005993</name>
</gene>
<comment type="caution">
    <text evidence="1">The sequence shown here is derived from an EMBL/GenBank/DDBJ whole genome shotgun (WGS) entry which is preliminary data.</text>
</comment>
<evidence type="ECO:0008006" key="3">
    <source>
        <dbReference type="Google" id="ProtNLM"/>
    </source>
</evidence>
<name>A0ABR1JNX3_9AGAR</name>
<reference evidence="1 2" key="1">
    <citation type="submission" date="2024-01" db="EMBL/GenBank/DDBJ databases">
        <title>A draft genome for the cacao thread blight pathogen Marasmiellus scandens.</title>
        <authorList>
            <person name="Baruah I.K."/>
            <person name="Leung J."/>
            <person name="Bukari Y."/>
            <person name="Amoako-Attah I."/>
            <person name="Meinhardt L.W."/>
            <person name="Bailey B.A."/>
            <person name="Cohen S.P."/>
        </authorList>
    </citation>
    <scope>NUCLEOTIDE SEQUENCE [LARGE SCALE GENOMIC DNA]</scope>
    <source>
        <strain evidence="1 2">GH-19</strain>
    </source>
</reference>
<organism evidence="1 2">
    <name type="scientific">Marasmiellus scandens</name>
    <dbReference type="NCBI Taxonomy" id="2682957"/>
    <lineage>
        <taxon>Eukaryota</taxon>
        <taxon>Fungi</taxon>
        <taxon>Dikarya</taxon>
        <taxon>Basidiomycota</taxon>
        <taxon>Agaricomycotina</taxon>
        <taxon>Agaricomycetes</taxon>
        <taxon>Agaricomycetidae</taxon>
        <taxon>Agaricales</taxon>
        <taxon>Marasmiineae</taxon>
        <taxon>Omphalotaceae</taxon>
        <taxon>Marasmiellus</taxon>
    </lineage>
</organism>
<keyword evidence="2" id="KW-1185">Reference proteome</keyword>